<sequence>MCIYAYTQTHTYICLYMCI</sequence>
<protein>
    <submittedName>
        <fullName evidence="1">Uncharacterized protein</fullName>
    </submittedName>
</protein>
<reference evidence="1" key="2">
    <citation type="journal article" date="2015" name="Fish Shellfish Immunol.">
        <title>Early steps in the European eel (Anguilla anguilla)-Vibrio vulnificus interaction in the gills: Role of the RtxA13 toxin.</title>
        <authorList>
            <person name="Callol A."/>
            <person name="Pajuelo D."/>
            <person name="Ebbesson L."/>
            <person name="Teles M."/>
            <person name="MacKenzie S."/>
            <person name="Amaro C."/>
        </authorList>
    </citation>
    <scope>NUCLEOTIDE SEQUENCE</scope>
</reference>
<evidence type="ECO:0000313" key="1">
    <source>
        <dbReference type="EMBL" id="JAH17501.1"/>
    </source>
</evidence>
<reference evidence="1" key="1">
    <citation type="submission" date="2014-11" db="EMBL/GenBank/DDBJ databases">
        <authorList>
            <person name="Amaro Gonzalez C."/>
        </authorList>
    </citation>
    <scope>NUCLEOTIDE SEQUENCE</scope>
</reference>
<organism evidence="1">
    <name type="scientific">Anguilla anguilla</name>
    <name type="common">European freshwater eel</name>
    <name type="synonym">Muraena anguilla</name>
    <dbReference type="NCBI Taxonomy" id="7936"/>
    <lineage>
        <taxon>Eukaryota</taxon>
        <taxon>Metazoa</taxon>
        <taxon>Chordata</taxon>
        <taxon>Craniata</taxon>
        <taxon>Vertebrata</taxon>
        <taxon>Euteleostomi</taxon>
        <taxon>Actinopterygii</taxon>
        <taxon>Neopterygii</taxon>
        <taxon>Teleostei</taxon>
        <taxon>Anguilliformes</taxon>
        <taxon>Anguillidae</taxon>
        <taxon>Anguilla</taxon>
    </lineage>
</organism>
<accession>A0A0E9QKU1</accession>
<dbReference type="EMBL" id="GBXM01091076">
    <property type="protein sequence ID" value="JAH17501.1"/>
    <property type="molecule type" value="Transcribed_RNA"/>
</dbReference>
<name>A0A0E9QKU1_ANGAN</name>
<dbReference type="AlphaFoldDB" id="A0A0E9QKU1"/>
<proteinExistence type="predicted"/>